<comment type="caution">
    <text evidence="4">The sequence shown here is derived from an EMBL/GenBank/DDBJ whole genome shotgun (WGS) entry which is preliminary data.</text>
</comment>
<proteinExistence type="predicted"/>
<evidence type="ECO:0008006" key="6">
    <source>
        <dbReference type="Google" id="ProtNLM"/>
    </source>
</evidence>
<evidence type="ECO:0000256" key="1">
    <source>
        <dbReference type="ARBA" id="ARBA00022801"/>
    </source>
</evidence>
<dbReference type="Pfam" id="PF00271">
    <property type="entry name" value="Helicase_C"/>
    <property type="match status" value="1"/>
</dbReference>
<protein>
    <recommendedName>
        <fullName evidence="6">SNF2 family DNA or RNA helicase</fullName>
    </recommendedName>
</protein>
<dbReference type="CDD" id="cd18793">
    <property type="entry name" value="SF2_C_SNF"/>
    <property type="match status" value="1"/>
</dbReference>
<dbReference type="PROSITE" id="PS51194">
    <property type="entry name" value="HELICASE_CTER"/>
    <property type="match status" value="1"/>
</dbReference>
<dbReference type="PROSITE" id="PS51192">
    <property type="entry name" value="HELICASE_ATP_BIND_1"/>
    <property type="match status" value="1"/>
</dbReference>
<name>A0ABP8GX51_9SPHI</name>
<keyword evidence="1" id="KW-0378">Hydrolase</keyword>
<evidence type="ECO:0000259" key="2">
    <source>
        <dbReference type="PROSITE" id="PS51192"/>
    </source>
</evidence>
<dbReference type="InterPro" id="IPR000330">
    <property type="entry name" value="SNF2_N"/>
</dbReference>
<reference evidence="5" key="1">
    <citation type="journal article" date="2019" name="Int. J. Syst. Evol. Microbiol.">
        <title>The Global Catalogue of Microorganisms (GCM) 10K type strain sequencing project: providing services to taxonomists for standard genome sequencing and annotation.</title>
        <authorList>
            <consortium name="The Broad Institute Genomics Platform"/>
            <consortium name="The Broad Institute Genome Sequencing Center for Infectious Disease"/>
            <person name="Wu L."/>
            <person name="Ma J."/>
        </authorList>
    </citation>
    <scope>NUCLEOTIDE SEQUENCE [LARGE SCALE GENOMIC DNA]</scope>
    <source>
        <strain evidence="5">JCM 17705</strain>
    </source>
</reference>
<dbReference type="InterPro" id="IPR027417">
    <property type="entry name" value="P-loop_NTPase"/>
</dbReference>
<keyword evidence="5" id="KW-1185">Reference proteome</keyword>
<organism evidence="4 5">
    <name type="scientific">Mucilaginibacter gynuensis</name>
    <dbReference type="NCBI Taxonomy" id="1302236"/>
    <lineage>
        <taxon>Bacteria</taxon>
        <taxon>Pseudomonadati</taxon>
        <taxon>Bacteroidota</taxon>
        <taxon>Sphingobacteriia</taxon>
        <taxon>Sphingobacteriales</taxon>
        <taxon>Sphingobacteriaceae</taxon>
        <taxon>Mucilaginibacter</taxon>
    </lineage>
</organism>
<dbReference type="RefSeq" id="WP_345212639.1">
    <property type="nucleotide sequence ID" value="NZ_BAABFT010000011.1"/>
</dbReference>
<evidence type="ECO:0000259" key="3">
    <source>
        <dbReference type="PROSITE" id="PS51194"/>
    </source>
</evidence>
<gene>
    <name evidence="4" type="ORF">GCM10023149_36980</name>
</gene>
<dbReference type="Pfam" id="PF00176">
    <property type="entry name" value="SNF2-rel_dom"/>
    <property type="match status" value="1"/>
</dbReference>
<dbReference type="InterPro" id="IPR049730">
    <property type="entry name" value="SNF2/RAD54-like_C"/>
</dbReference>
<dbReference type="PANTHER" id="PTHR10799">
    <property type="entry name" value="SNF2/RAD54 HELICASE FAMILY"/>
    <property type="match status" value="1"/>
</dbReference>
<evidence type="ECO:0000313" key="4">
    <source>
        <dbReference type="EMBL" id="GAA4331263.1"/>
    </source>
</evidence>
<dbReference type="InterPro" id="IPR038718">
    <property type="entry name" value="SNF2-like_sf"/>
</dbReference>
<feature type="domain" description="Helicase C-terminal" evidence="3">
    <location>
        <begin position="965"/>
        <end position="1120"/>
    </location>
</feature>
<dbReference type="SMART" id="SM00487">
    <property type="entry name" value="DEXDc"/>
    <property type="match status" value="1"/>
</dbReference>
<dbReference type="Gene3D" id="3.40.50.10810">
    <property type="entry name" value="Tandem AAA-ATPase domain"/>
    <property type="match status" value="1"/>
</dbReference>
<dbReference type="SMART" id="SM00490">
    <property type="entry name" value="HELICc"/>
    <property type="match status" value="1"/>
</dbReference>
<dbReference type="InterPro" id="IPR001650">
    <property type="entry name" value="Helicase_C-like"/>
</dbReference>
<dbReference type="Pfam" id="PF08455">
    <property type="entry name" value="SNF2_assoc"/>
    <property type="match status" value="1"/>
</dbReference>
<sequence>MNTINEDSDTHQAPRHTYVLDKELSVLTEGELLKHSLYIEQASSYSQGIVAVELSVNEGLFGSISKYSQFPEVAIVQQAGRVVLSCGCGLQENTLCEHQVQVLTHIIRKEDVLTFFDPSLRRRKLLEVARAYGLEEAPDLDVYFQLEYTGQRLSAKPKIASLFSSTAESLKTVNELLFNNGQPDLSVADVAGDDTIRAIVLREHKYYKHLIIELYDGAATKEGKIKNPLAAVNILSLLAGNEDLPAMKFLAATAYFQQAIDAKRSATALNHLRAIVKNPMEYAIYAHNAEASEKVTASALGPVQLSRISKNINLSVTPKGEFYEIKGLLKIGDTSYLLKDLTLKFTYFIELQDTLYLVKDLQMLGLIQLFRDKYELLIHHTQYKNFRGQVLGKLEEQMEVNYTHIKPATKSLIERQQIYQNEERIIYLSDFGRHVMIVPVMRYDEVEISIRTTKQIFTSDDKGNEYLVKRDEQAEQDFMAMLIKQHPDFIGQLEDDLQYFYLHKKRFLDAGWFLNAFEEWRNQGITILGFNELSGNRLNAHKAKITVQVISGVNWFNAKINARFGRKKASLKHLHKAIRNKSKFVQLDDGTLGILPDDWIEKFTKYFTSGEVLDDDTLITAKINYEAIAALYDKEMIDEQVVQEIAGYKARLSKLENINEVPVPTGLNATMRQYQHEGLNWLNLLDDLNFGGCLADDMGLGKTLQIIAFVLLQRTKVDKNVNLLIVPTSLVFNWQAEVQRFAPSIKILTLHGAGRVKDAKDFDGYELVLTTYGTLLADVGFLKGYIFNYIFLDESQNIKNPGSQRYKAARLLQARNRIAITGTLIENNTFDLFSQLSFTCPGLLGSKQYFKDIYSSPIDKFKVSKRARELQNKIAPFILRRTKQEVAQELPDKTEMVLYCEMQAEQRKMYLAYEREFREYISATTQEELPASSVHVLRGLTRLRQLCDSPLLLGDEKLPGEESSKIDMLLEQIEMRAPHHKILVFSQFVAMLDLVRKELRSRAIRHAYLTGSTRNREEVVNDFQTNPDTRVFLISLKAGGTGLNLTAADYVYLVDPWWNPAVENQAIDRCYRIGQHKNVVAVRLICPDTIEDKVQKLQESKKELINGLIRSGSFNLQNLSKTDLLSLLDS</sequence>
<evidence type="ECO:0000313" key="5">
    <source>
        <dbReference type="Proteomes" id="UP001500582"/>
    </source>
</evidence>
<dbReference type="InterPro" id="IPR014001">
    <property type="entry name" value="Helicase_ATP-bd"/>
</dbReference>
<dbReference type="EMBL" id="BAABFT010000011">
    <property type="protein sequence ID" value="GAA4331263.1"/>
    <property type="molecule type" value="Genomic_DNA"/>
</dbReference>
<accession>A0ABP8GX51</accession>
<feature type="domain" description="Helicase ATP-binding" evidence="2">
    <location>
        <begin position="683"/>
        <end position="842"/>
    </location>
</feature>
<dbReference type="InterPro" id="IPR013663">
    <property type="entry name" value="Helicase_SWF/SNF/SWI_bac"/>
</dbReference>
<dbReference type="SUPFAM" id="SSF52540">
    <property type="entry name" value="P-loop containing nucleoside triphosphate hydrolases"/>
    <property type="match status" value="2"/>
</dbReference>
<dbReference type="Gene3D" id="3.40.50.300">
    <property type="entry name" value="P-loop containing nucleotide triphosphate hydrolases"/>
    <property type="match status" value="1"/>
</dbReference>
<dbReference type="Proteomes" id="UP001500582">
    <property type="component" value="Unassembled WGS sequence"/>
</dbReference>